<evidence type="ECO:0000256" key="1">
    <source>
        <dbReference type="ARBA" id="ARBA00004442"/>
    </source>
</evidence>
<dbReference type="OrthoDB" id="9807574at2"/>
<comment type="caution">
    <text evidence="3">The sequence shown here is derived from an EMBL/GenBank/DDBJ whole genome shotgun (WGS) entry which is preliminary data.</text>
</comment>
<dbReference type="PANTHER" id="PTHR36920">
    <property type="match status" value="1"/>
</dbReference>
<evidence type="ECO:0000256" key="2">
    <source>
        <dbReference type="SAM" id="SignalP"/>
    </source>
</evidence>
<gene>
    <name evidence="3" type="ORF">DIC66_03975</name>
</gene>
<dbReference type="AlphaFoldDB" id="A0A3E1RF43"/>
<keyword evidence="2" id="KW-0732">Signal</keyword>
<dbReference type="GO" id="GO:0009279">
    <property type="term" value="C:cell outer membrane"/>
    <property type="evidence" value="ECO:0007669"/>
    <property type="project" value="UniProtKB-SubCell"/>
</dbReference>
<dbReference type="InterPro" id="IPR011250">
    <property type="entry name" value="OMP/PagP_B-barrel"/>
</dbReference>
<dbReference type="Proteomes" id="UP000260665">
    <property type="component" value="Unassembled WGS sequence"/>
</dbReference>
<keyword evidence="4" id="KW-1185">Reference proteome</keyword>
<dbReference type="Pfam" id="PF03922">
    <property type="entry name" value="OmpW"/>
    <property type="match status" value="1"/>
</dbReference>
<name>A0A3E1RF43_9BURK</name>
<accession>A0A3E1RF43</accession>
<protein>
    <recommendedName>
        <fullName evidence="5">OmpW family protein</fullName>
    </recommendedName>
</protein>
<dbReference type="Gene3D" id="2.40.160.20">
    <property type="match status" value="1"/>
</dbReference>
<sequence>MKKHVLTALAIAAASLISTQAFAQAKEGPWMVRARAVSLSSANTDSTGLGLTVNDIVLPEVDISYFFTPNIAAELILTVPQQHDVKSNGANIGTLSQLPPTLLVQYHFTNFTGFKPYVGAGINYTKFTTTDILGGLATLNNSSTGTALQVGVDVPLSGNMYFNFDVKKVMIGTDVYVGGVNKGTFKVDPLLVGVGLGWRF</sequence>
<evidence type="ECO:0000313" key="4">
    <source>
        <dbReference type="Proteomes" id="UP000260665"/>
    </source>
</evidence>
<dbReference type="RefSeq" id="WP_117174312.1">
    <property type="nucleotide sequence ID" value="NZ_QFZK01000002.1"/>
</dbReference>
<reference evidence="3 4" key="1">
    <citation type="submission" date="2018-05" db="EMBL/GenBank/DDBJ databases">
        <title>Rhodoferax soyangensis sp.nov., isolated from an oligotrophic freshwater lake.</title>
        <authorList>
            <person name="Park M."/>
        </authorList>
    </citation>
    <scope>NUCLEOTIDE SEQUENCE [LARGE SCALE GENOMIC DNA]</scope>
    <source>
        <strain evidence="3 4">IMCC26218</strain>
    </source>
</reference>
<dbReference type="InterPro" id="IPR005618">
    <property type="entry name" value="OMPW"/>
</dbReference>
<comment type="subcellular location">
    <subcellularLocation>
        <location evidence="1">Cell outer membrane</location>
    </subcellularLocation>
</comment>
<dbReference type="GO" id="GO:0055085">
    <property type="term" value="P:transmembrane transport"/>
    <property type="evidence" value="ECO:0007669"/>
    <property type="project" value="TreeGrafter"/>
</dbReference>
<feature type="signal peptide" evidence="2">
    <location>
        <begin position="1"/>
        <end position="23"/>
    </location>
</feature>
<feature type="chain" id="PRO_5017785480" description="OmpW family protein" evidence="2">
    <location>
        <begin position="24"/>
        <end position="200"/>
    </location>
</feature>
<organism evidence="3 4">
    <name type="scientific">Rhodoferax lacus</name>
    <dbReference type="NCBI Taxonomy" id="2184758"/>
    <lineage>
        <taxon>Bacteria</taxon>
        <taxon>Pseudomonadati</taxon>
        <taxon>Pseudomonadota</taxon>
        <taxon>Betaproteobacteria</taxon>
        <taxon>Burkholderiales</taxon>
        <taxon>Comamonadaceae</taxon>
        <taxon>Rhodoferax</taxon>
    </lineage>
</organism>
<evidence type="ECO:0000313" key="3">
    <source>
        <dbReference type="EMBL" id="RFO97893.1"/>
    </source>
</evidence>
<dbReference type="EMBL" id="QFZK01000002">
    <property type="protein sequence ID" value="RFO97893.1"/>
    <property type="molecule type" value="Genomic_DNA"/>
</dbReference>
<dbReference type="PANTHER" id="PTHR36920:SF1">
    <property type="entry name" value="OUTER MEMBRANE PROTEIN W"/>
    <property type="match status" value="1"/>
</dbReference>
<evidence type="ECO:0008006" key="5">
    <source>
        <dbReference type="Google" id="ProtNLM"/>
    </source>
</evidence>
<proteinExistence type="predicted"/>
<dbReference type="SUPFAM" id="SSF56925">
    <property type="entry name" value="OMPA-like"/>
    <property type="match status" value="1"/>
</dbReference>